<sequence>MNRLAIVRRLEAASFRAFPATSTVYDGTWAVRLTSGFPAKRLNSVNPLDPSDHLEIEARIERARARFEDFGRPFIFRQSPLAPQALIDHLDEKGWSVFGESLVLTAELATLDLNVAMERIPGRDPARYVAASLGVHGRAPGEGAGLLEVLSAIQPPAAFFVQEAAEKTPVAVAFAIQDNDLAGVLDVAVAEGWRRQGIARDLVANALRYTLLKGARIGWLQVEAANAAGLALYRGLGFREAYRYAYRAPPA</sequence>
<comment type="caution">
    <text evidence="2">The sequence shown here is derived from an EMBL/GenBank/DDBJ whole genome shotgun (WGS) entry which is preliminary data.</text>
</comment>
<dbReference type="InterPro" id="IPR016181">
    <property type="entry name" value="Acyl_CoA_acyltransferase"/>
</dbReference>
<proteinExistence type="predicted"/>
<reference evidence="2" key="2">
    <citation type="submission" date="2020-09" db="EMBL/GenBank/DDBJ databases">
        <authorList>
            <person name="Sun Q."/>
            <person name="Zhou Y."/>
        </authorList>
    </citation>
    <scope>NUCLEOTIDE SEQUENCE</scope>
    <source>
        <strain evidence="2">CGMCC 1.15367</strain>
    </source>
</reference>
<dbReference type="Proteomes" id="UP000644699">
    <property type="component" value="Unassembled WGS sequence"/>
</dbReference>
<dbReference type="SUPFAM" id="SSF55729">
    <property type="entry name" value="Acyl-CoA N-acyltransferases (Nat)"/>
    <property type="match status" value="1"/>
</dbReference>
<dbReference type="Pfam" id="PF24553">
    <property type="entry name" value="Rv0428c_C"/>
    <property type="match status" value="1"/>
</dbReference>
<protein>
    <submittedName>
        <fullName evidence="2">Acetyltransferase</fullName>
    </submittedName>
</protein>
<organism evidence="2 3">
    <name type="scientific">Aureimonas endophytica</name>
    <dbReference type="NCBI Taxonomy" id="2027858"/>
    <lineage>
        <taxon>Bacteria</taxon>
        <taxon>Pseudomonadati</taxon>
        <taxon>Pseudomonadota</taxon>
        <taxon>Alphaproteobacteria</taxon>
        <taxon>Hyphomicrobiales</taxon>
        <taxon>Aurantimonadaceae</taxon>
        <taxon>Aureimonas</taxon>
    </lineage>
</organism>
<accession>A0A916ZTE2</accession>
<dbReference type="GO" id="GO:0016747">
    <property type="term" value="F:acyltransferase activity, transferring groups other than amino-acyl groups"/>
    <property type="evidence" value="ECO:0007669"/>
    <property type="project" value="InterPro"/>
</dbReference>
<name>A0A916ZTE2_9HYPH</name>
<dbReference type="AlphaFoldDB" id="A0A916ZTE2"/>
<dbReference type="InterPro" id="IPR000182">
    <property type="entry name" value="GNAT_dom"/>
</dbReference>
<gene>
    <name evidence="2" type="ORF">GCM10011390_35470</name>
</gene>
<evidence type="ECO:0000313" key="2">
    <source>
        <dbReference type="EMBL" id="GGE13311.1"/>
    </source>
</evidence>
<dbReference type="RefSeq" id="WP_244639557.1">
    <property type="nucleotide sequence ID" value="NZ_BMIQ01000006.1"/>
</dbReference>
<evidence type="ECO:0000313" key="3">
    <source>
        <dbReference type="Proteomes" id="UP000644699"/>
    </source>
</evidence>
<keyword evidence="3" id="KW-1185">Reference proteome</keyword>
<reference evidence="2" key="1">
    <citation type="journal article" date="2014" name="Int. J. Syst. Evol. Microbiol.">
        <title>Complete genome sequence of Corynebacterium casei LMG S-19264T (=DSM 44701T), isolated from a smear-ripened cheese.</title>
        <authorList>
            <consortium name="US DOE Joint Genome Institute (JGI-PGF)"/>
            <person name="Walter F."/>
            <person name="Albersmeier A."/>
            <person name="Kalinowski J."/>
            <person name="Ruckert C."/>
        </authorList>
    </citation>
    <scope>NUCLEOTIDE SEQUENCE</scope>
    <source>
        <strain evidence="2">CGMCC 1.15367</strain>
    </source>
</reference>
<evidence type="ECO:0000259" key="1">
    <source>
        <dbReference type="PROSITE" id="PS51186"/>
    </source>
</evidence>
<dbReference type="PROSITE" id="PS51186">
    <property type="entry name" value="GNAT"/>
    <property type="match status" value="1"/>
</dbReference>
<dbReference type="InterPro" id="IPR056935">
    <property type="entry name" value="Rv0428c-like_C"/>
</dbReference>
<dbReference type="Gene3D" id="3.40.630.30">
    <property type="match status" value="1"/>
</dbReference>
<feature type="domain" description="N-acetyltransferase" evidence="1">
    <location>
        <begin position="103"/>
        <end position="251"/>
    </location>
</feature>
<dbReference type="EMBL" id="BMIQ01000006">
    <property type="protein sequence ID" value="GGE13311.1"/>
    <property type="molecule type" value="Genomic_DNA"/>
</dbReference>